<dbReference type="GO" id="GO:0008593">
    <property type="term" value="P:regulation of Notch signaling pathway"/>
    <property type="evidence" value="ECO:0007669"/>
    <property type="project" value="TreeGrafter"/>
</dbReference>
<protein>
    <recommendedName>
        <fullName evidence="5">GDP-fucose protein O-fucosyltransferase 1</fullName>
        <ecNumber evidence="4">2.4.1.221</ecNumber>
    </recommendedName>
    <alternativeName>
        <fullName evidence="14">Peptide-O-fucosyltransferase 1</fullName>
    </alternativeName>
</protein>
<keyword evidence="8" id="KW-0256">Endoplasmic reticulum</keyword>
<keyword evidence="13" id="KW-0119">Carbohydrate metabolism</keyword>
<evidence type="ECO:0000256" key="1">
    <source>
        <dbReference type="ARBA" id="ARBA00004240"/>
    </source>
</evidence>
<evidence type="ECO:0000256" key="2">
    <source>
        <dbReference type="ARBA" id="ARBA00004922"/>
    </source>
</evidence>
<evidence type="ECO:0000256" key="15">
    <source>
        <dbReference type="ARBA" id="ARBA00047273"/>
    </source>
</evidence>
<evidence type="ECO:0000256" key="3">
    <source>
        <dbReference type="ARBA" id="ARBA00010626"/>
    </source>
</evidence>
<dbReference type="GO" id="GO:0007219">
    <property type="term" value="P:Notch signaling pathway"/>
    <property type="evidence" value="ECO:0007669"/>
    <property type="project" value="UniProtKB-KW"/>
</dbReference>
<keyword evidence="12" id="KW-0294">Fucose metabolism</keyword>
<organism evidence="17 18">
    <name type="scientific">Rotaria socialis</name>
    <dbReference type="NCBI Taxonomy" id="392032"/>
    <lineage>
        <taxon>Eukaryota</taxon>
        <taxon>Metazoa</taxon>
        <taxon>Spiralia</taxon>
        <taxon>Gnathifera</taxon>
        <taxon>Rotifera</taxon>
        <taxon>Eurotatoria</taxon>
        <taxon>Bdelloidea</taxon>
        <taxon>Philodinida</taxon>
        <taxon>Philodinidae</taxon>
        <taxon>Rotaria</taxon>
    </lineage>
</organism>
<gene>
    <name evidence="17" type="ORF">UJA718_LOCUS47814</name>
</gene>
<evidence type="ECO:0000256" key="7">
    <source>
        <dbReference type="ARBA" id="ARBA00022679"/>
    </source>
</evidence>
<feature type="non-terminal residue" evidence="17">
    <location>
        <position position="1"/>
    </location>
</feature>
<evidence type="ECO:0000256" key="4">
    <source>
        <dbReference type="ARBA" id="ARBA00012196"/>
    </source>
</evidence>
<dbReference type="AlphaFoldDB" id="A0A821XWS8"/>
<dbReference type="InterPro" id="IPR039922">
    <property type="entry name" value="POFUT1"/>
</dbReference>
<dbReference type="GO" id="GO:0005783">
    <property type="term" value="C:endoplasmic reticulum"/>
    <property type="evidence" value="ECO:0007669"/>
    <property type="project" value="UniProtKB-SubCell"/>
</dbReference>
<evidence type="ECO:0000256" key="5">
    <source>
        <dbReference type="ARBA" id="ARBA00021745"/>
    </source>
</evidence>
<keyword evidence="7" id="KW-0808">Transferase</keyword>
<dbReference type="Proteomes" id="UP000663873">
    <property type="component" value="Unassembled WGS sequence"/>
</dbReference>
<evidence type="ECO:0000313" key="17">
    <source>
        <dbReference type="EMBL" id="CAF4952373.1"/>
    </source>
</evidence>
<comment type="similarity">
    <text evidence="3">Belongs to the glycosyltransferase 65 family.</text>
</comment>
<dbReference type="Gene3D" id="3.40.50.11350">
    <property type="match status" value="1"/>
</dbReference>
<reference evidence="17" key="1">
    <citation type="submission" date="2021-02" db="EMBL/GenBank/DDBJ databases">
        <authorList>
            <person name="Nowell W R."/>
        </authorList>
    </citation>
    <scope>NUCLEOTIDE SEQUENCE</scope>
</reference>
<evidence type="ECO:0000256" key="12">
    <source>
        <dbReference type="ARBA" id="ARBA00023253"/>
    </source>
</evidence>
<dbReference type="PANTHER" id="PTHR21420:SF9">
    <property type="entry name" value="GDP-FUCOSE PROTEIN O-FUCOSYLTRANSFERASE 1"/>
    <property type="match status" value="1"/>
</dbReference>
<accession>A0A821XWS8</accession>
<keyword evidence="6" id="KW-0328">Glycosyltransferase</keyword>
<dbReference type="GO" id="GO:0006004">
    <property type="term" value="P:fucose metabolic process"/>
    <property type="evidence" value="ECO:0007669"/>
    <property type="project" value="UniProtKB-KW"/>
</dbReference>
<comment type="catalytic activity">
    <reaction evidence="15">
        <text>L-threonyl-[protein] + GDP-beta-L-fucose = 3-O-(alpha-L-fucosyl)-L-threonyl-[protein] + GDP + H(+)</text>
        <dbReference type="Rhea" id="RHEA:70491"/>
        <dbReference type="Rhea" id="RHEA-COMP:11060"/>
        <dbReference type="Rhea" id="RHEA-COMP:17915"/>
        <dbReference type="ChEBI" id="CHEBI:15378"/>
        <dbReference type="ChEBI" id="CHEBI:30013"/>
        <dbReference type="ChEBI" id="CHEBI:57273"/>
        <dbReference type="ChEBI" id="CHEBI:58189"/>
        <dbReference type="ChEBI" id="CHEBI:189631"/>
        <dbReference type="EC" id="2.4.1.221"/>
    </reaction>
    <physiologicalReaction direction="left-to-right" evidence="15">
        <dbReference type="Rhea" id="RHEA:70492"/>
    </physiologicalReaction>
</comment>
<comment type="catalytic activity">
    <reaction evidence="16">
        <text>L-seryl-[protein] + GDP-beta-L-fucose = 3-O-(alpha-L-fucosyl)-L-seryl-[protein] + GDP + H(+)</text>
        <dbReference type="Rhea" id="RHEA:63644"/>
        <dbReference type="Rhea" id="RHEA-COMP:9863"/>
        <dbReference type="Rhea" id="RHEA-COMP:17914"/>
        <dbReference type="ChEBI" id="CHEBI:15378"/>
        <dbReference type="ChEBI" id="CHEBI:29999"/>
        <dbReference type="ChEBI" id="CHEBI:57273"/>
        <dbReference type="ChEBI" id="CHEBI:58189"/>
        <dbReference type="ChEBI" id="CHEBI:189632"/>
        <dbReference type="EC" id="2.4.1.221"/>
    </reaction>
    <physiologicalReaction direction="left-to-right" evidence="16">
        <dbReference type="Rhea" id="RHEA:63645"/>
    </physiologicalReaction>
</comment>
<proteinExistence type="inferred from homology"/>
<dbReference type="EMBL" id="CAJOBP010092658">
    <property type="protein sequence ID" value="CAF4952373.1"/>
    <property type="molecule type" value="Genomic_DNA"/>
</dbReference>
<keyword evidence="18" id="KW-1185">Reference proteome</keyword>
<evidence type="ECO:0000256" key="14">
    <source>
        <dbReference type="ARBA" id="ARBA00033080"/>
    </source>
</evidence>
<evidence type="ECO:0000256" key="13">
    <source>
        <dbReference type="ARBA" id="ARBA00023277"/>
    </source>
</evidence>
<comment type="pathway">
    <text evidence="2">Protein modification; protein glycosylation.</text>
</comment>
<evidence type="ECO:0000256" key="16">
    <source>
        <dbReference type="ARBA" id="ARBA00048647"/>
    </source>
</evidence>
<dbReference type="GO" id="GO:0046922">
    <property type="term" value="F:peptide-O-fucosyltransferase activity"/>
    <property type="evidence" value="ECO:0007669"/>
    <property type="project" value="UniProtKB-EC"/>
</dbReference>
<keyword evidence="9" id="KW-0914">Notch signaling pathway</keyword>
<dbReference type="UniPathway" id="UPA00378"/>
<keyword evidence="11" id="KW-0325">Glycoprotein</keyword>
<comment type="subcellular location">
    <subcellularLocation>
        <location evidence="1">Endoplasmic reticulum</location>
    </subcellularLocation>
</comment>
<dbReference type="PANTHER" id="PTHR21420">
    <property type="entry name" value="GDP-FUCOSE PROTEIN O-FUCOSYLTRANSFERASE 1"/>
    <property type="match status" value="1"/>
</dbReference>
<dbReference type="InterPro" id="IPR019378">
    <property type="entry name" value="GDP-Fuc_O-FucTrfase"/>
</dbReference>
<evidence type="ECO:0000256" key="11">
    <source>
        <dbReference type="ARBA" id="ARBA00023180"/>
    </source>
</evidence>
<evidence type="ECO:0000313" key="18">
    <source>
        <dbReference type="Proteomes" id="UP000663873"/>
    </source>
</evidence>
<dbReference type="Pfam" id="PF10250">
    <property type="entry name" value="O-FucT"/>
    <property type="match status" value="1"/>
</dbReference>
<evidence type="ECO:0000256" key="9">
    <source>
        <dbReference type="ARBA" id="ARBA00022976"/>
    </source>
</evidence>
<evidence type="ECO:0000256" key="10">
    <source>
        <dbReference type="ARBA" id="ARBA00023157"/>
    </source>
</evidence>
<keyword evidence="10" id="KW-1015">Disulfide bond</keyword>
<comment type="caution">
    <text evidence="17">The sequence shown here is derived from an EMBL/GenBank/DDBJ whole genome shotgun (WGS) entry which is preliminary data.</text>
</comment>
<sequence length="52" mass="5802">VAHLDPWLPVIDVAMLAHADYFIGNCVSSFTSVIKRARDVHDLPTAFWGFSN</sequence>
<evidence type="ECO:0000256" key="6">
    <source>
        <dbReference type="ARBA" id="ARBA00022676"/>
    </source>
</evidence>
<dbReference type="EC" id="2.4.1.221" evidence="4"/>
<name>A0A821XWS8_9BILA</name>
<evidence type="ECO:0000256" key="8">
    <source>
        <dbReference type="ARBA" id="ARBA00022824"/>
    </source>
</evidence>